<keyword evidence="4" id="KW-0067">ATP-binding</keyword>
<dbReference type="PANTHER" id="PTHR42921">
    <property type="entry name" value="ACETOACETYL-COA SYNTHETASE"/>
    <property type="match status" value="1"/>
</dbReference>
<dbReference type="InterPro" id="IPR032387">
    <property type="entry name" value="ACAS_N"/>
</dbReference>
<dbReference type="OrthoDB" id="9801302at2"/>
<dbReference type="SUPFAM" id="SSF56801">
    <property type="entry name" value="Acetyl-CoA synthetase-like"/>
    <property type="match status" value="1"/>
</dbReference>
<keyword evidence="8" id="KW-1185">Reference proteome</keyword>
<accession>A0A401G0C1</accession>
<dbReference type="PROSITE" id="PS00455">
    <property type="entry name" value="AMP_BINDING"/>
    <property type="match status" value="1"/>
</dbReference>
<feature type="domain" description="Acetyl-coenzyme A synthetase N-terminal" evidence="6">
    <location>
        <begin position="36"/>
        <end position="92"/>
    </location>
</feature>
<evidence type="ECO:0000256" key="3">
    <source>
        <dbReference type="ARBA" id="ARBA00022741"/>
    </source>
</evidence>
<dbReference type="NCBIfam" id="TIGR01217">
    <property type="entry name" value="ac_ac_CoA_syn"/>
    <property type="match status" value="1"/>
</dbReference>
<name>A0A401G0C1_9BACT</name>
<dbReference type="InterPro" id="IPR005914">
    <property type="entry name" value="Acac_CoA_synth"/>
</dbReference>
<comment type="caution">
    <text evidence="7">The sequence shown here is derived from an EMBL/GenBank/DDBJ whole genome shotgun (WGS) entry which is preliminary data.</text>
</comment>
<dbReference type="InterPro" id="IPR020845">
    <property type="entry name" value="AMP-binding_CS"/>
</dbReference>
<gene>
    <name evidence="7" type="ORF">DENIS_3659</name>
</gene>
<dbReference type="AlphaFoldDB" id="A0A401G0C1"/>
<dbReference type="GO" id="GO:0006629">
    <property type="term" value="P:lipid metabolic process"/>
    <property type="evidence" value="ECO:0007669"/>
    <property type="project" value="InterPro"/>
</dbReference>
<dbReference type="Gene3D" id="3.30.300.30">
    <property type="match status" value="1"/>
</dbReference>
<dbReference type="EMBL" id="BEXT01000001">
    <property type="protein sequence ID" value="GBC62682.1"/>
    <property type="molecule type" value="Genomic_DNA"/>
</dbReference>
<dbReference type="PANTHER" id="PTHR42921:SF1">
    <property type="entry name" value="ACETOACETYL-COA SYNTHETASE"/>
    <property type="match status" value="1"/>
</dbReference>
<keyword evidence="3" id="KW-0547">Nucleotide-binding</keyword>
<organism evidence="7 8">
    <name type="scientific">Desulfonema ishimotonii</name>
    <dbReference type="NCBI Taxonomy" id="45657"/>
    <lineage>
        <taxon>Bacteria</taxon>
        <taxon>Pseudomonadati</taxon>
        <taxon>Thermodesulfobacteriota</taxon>
        <taxon>Desulfobacteria</taxon>
        <taxon>Desulfobacterales</taxon>
        <taxon>Desulfococcaceae</taxon>
        <taxon>Desulfonema</taxon>
    </lineage>
</organism>
<feature type="domain" description="AMP-dependent synthetase/ligase" evidence="5">
    <location>
        <begin position="97"/>
        <end position="471"/>
    </location>
</feature>
<evidence type="ECO:0000256" key="4">
    <source>
        <dbReference type="ARBA" id="ARBA00022840"/>
    </source>
</evidence>
<evidence type="ECO:0000313" key="7">
    <source>
        <dbReference type="EMBL" id="GBC62682.1"/>
    </source>
</evidence>
<evidence type="ECO:0000256" key="1">
    <source>
        <dbReference type="ARBA" id="ARBA00006432"/>
    </source>
</evidence>
<dbReference type="GO" id="GO:0030729">
    <property type="term" value="F:acetoacetate-CoA ligase activity"/>
    <property type="evidence" value="ECO:0007669"/>
    <property type="project" value="InterPro"/>
</dbReference>
<dbReference type="GO" id="GO:0005524">
    <property type="term" value="F:ATP binding"/>
    <property type="evidence" value="ECO:0007669"/>
    <property type="project" value="UniProtKB-KW"/>
</dbReference>
<evidence type="ECO:0000313" key="8">
    <source>
        <dbReference type="Proteomes" id="UP000288096"/>
    </source>
</evidence>
<dbReference type="Gene3D" id="3.40.50.12780">
    <property type="entry name" value="N-terminal domain of ligase-like"/>
    <property type="match status" value="1"/>
</dbReference>
<dbReference type="Pfam" id="PF16177">
    <property type="entry name" value="ACAS_N"/>
    <property type="match status" value="1"/>
</dbReference>
<dbReference type="CDD" id="cd05943">
    <property type="entry name" value="AACS"/>
    <property type="match status" value="1"/>
</dbReference>
<sequence length="651" mass="72816">MGKLLWTPTETQVRNSNMYAFMTGVNKKYGKNIDGYEALWQWSVDNIADFWAEMWDFAEVISSAPYEQVIDDPARMPGAGWFPGARLNFAENLLRCRDDRPALVFRGEDQVLRRLTYGELYDEVARVAKSLRKMGVQAGDRVVGFMPNMPETIIAMLAAASIGATWSSCSPDFGIKGVLDRFGQIRPKVLFTANGYYFKSRKLDSLERITDILKQIDSVEKVVVVPYTEETPDISGVPGAVLFEDFRADEAGLEIEFEQLPFDHPLYIMYSSGTTGLPKCMVQGAGGILLHQMKEHLLHTDLKREDHIFYFTTCGWMMWNWLTCALSVGATLILYDGNPFHPGPEALWQMAEEEKISVFGTSAGYIAALMNSGLKPREKFDLSSLRALLSTGSPLSAEGFDFVYEEIKKDLQLASISGGTDINGCFALGNPIGPVYAGELQCRGLGMKVEAFDEDGKPVLGRQGELVCTAPAPSMPIYFWDDPDGKKYHSAYFDVYPGVWRHGDYIEINERGGVTIYGRSDTTLNPGGVRIGTAEIYRQVEMLEEIEDSLVVGQSWKNDVRVILFVKLLPGFDLTDALKNNIRQTIRANASPRHVPAKIIEVPDVPYTLNMKKVELAVKKTIEGRAVLNRDALKNPEILDYYAEIKALRED</sequence>
<dbReference type="InterPro" id="IPR042099">
    <property type="entry name" value="ANL_N_sf"/>
</dbReference>
<proteinExistence type="inferred from homology"/>
<dbReference type="InterPro" id="IPR045851">
    <property type="entry name" value="AMP-bd_C_sf"/>
</dbReference>
<dbReference type="RefSeq" id="WP_124329838.1">
    <property type="nucleotide sequence ID" value="NZ_BEXT01000001.1"/>
</dbReference>
<comment type="similarity">
    <text evidence="1">Belongs to the ATP-dependent AMP-binding enzyme family.</text>
</comment>
<dbReference type="Pfam" id="PF00501">
    <property type="entry name" value="AMP-binding"/>
    <property type="match status" value="1"/>
</dbReference>
<dbReference type="NCBIfam" id="NF002937">
    <property type="entry name" value="PRK03584.1"/>
    <property type="match status" value="1"/>
</dbReference>
<dbReference type="Proteomes" id="UP000288096">
    <property type="component" value="Unassembled WGS sequence"/>
</dbReference>
<evidence type="ECO:0000259" key="6">
    <source>
        <dbReference type="Pfam" id="PF16177"/>
    </source>
</evidence>
<reference evidence="8" key="2">
    <citation type="submission" date="2019-01" db="EMBL/GenBank/DDBJ databases">
        <title>Genome sequence of Desulfonema ishimotonii strain Tokyo 01.</title>
        <authorList>
            <person name="Fukui M."/>
        </authorList>
    </citation>
    <scope>NUCLEOTIDE SEQUENCE [LARGE SCALE GENOMIC DNA]</scope>
    <source>
        <strain evidence="8">Tokyo 01</strain>
    </source>
</reference>
<protein>
    <submittedName>
        <fullName evidence="7">Acetoacetate--CoA ligase</fullName>
    </submittedName>
</protein>
<dbReference type="InterPro" id="IPR000873">
    <property type="entry name" value="AMP-dep_synth/lig_dom"/>
</dbReference>
<evidence type="ECO:0000256" key="2">
    <source>
        <dbReference type="ARBA" id="ARBA00022598"/>
    </source>
</evidence>
<reference evidence="8" key="1">
    <citation type="submission" date="2017-11" db="EMBL/GenBank/DDBJ databases">
        <authorList>
            <person name="Watanabe M."/>
            <person name="Kojima H."/>
        </authorList>
    </citation>
    <scope>NUCLEOTIDE SEQUENCE [LARGE SCALE GENOMIC DNA]</scope>
    <source>
        <strain evidence="8">Tokyo 01</strain>
    </source>
</reference>
<evidence type="ECO:0000259" key="5">
    <source>
        <dbReference type="Pfam" id="PF00501"/>
    </source>
</evidence>
<keyword evidence="2 7" id="KW-0436">Ligase</keyword>